<organism evidence="1">
    <name type="scientific">marine sediment metagenome</name>
    <dbReference type="NCBI Taxonomy" id="412755"/>
    <lineage>
        <taxon>unclassified sequences</taxon>
        <taxon>metagenomes</taxon>
        <taxon>ecological metagenomes</taxon>
    </lineage>
</organism>
<dbReference type="Pfam" id="PF07608">
    <property type="entry name" value="DUF1571"/>
    <property type="match status" value="1"/>
</dbReference>
<dbReference type="InterPro" id="IPR011465">
    <property type="entry name" value="DUF1571"/>
</dbReference>
<dbReference type="AlphaFoldDB" id="X1BSS6"/>
<reference evidence="1" key="1">
    <citation type="journal article" date="2014" name="Front. Microbiol.">
        <title>High frequency of phylogenetically diverse reductive dehalogenase-homologous genes in deep subseafloor sedimentary metagenomes.</title>
        <authorList>
            <person name="Kawai M."/>
            <person name="Futagami T."/>
            <person name="Toyoda A."/>
            <person name="Takaki Y."/>
            <person name="Nishi S."/>
            <person name="Hori S."/>
            <person name="Arai W."/>
            <person name="Tsubouchi T."/>
            <person name="Morono Y."/>
            <person name="Uchiyama I."/>
            <person name="Ito T."/>
            <person name="Fujiyama A."/>
            <person name="Inagaki F."/>
            <person name="Takami H."/>
        </authorList>
    </citation>
    <scope>NUCLEOTIDE SEQUENCE</scope>
    <source>
        <strain evidence="1">Expedition CK06-06</strain>
    </source>
</reference>
<accession>X1BSS6</accession>
<dbReference type="EMBL" id="BART01026597">
    <property type="protein sequence ID" value="GAG98794.1"/>
    <property type="molecule type" value="Genomic_DNA"/>
</dbReference>
<comment type="caution">
    <text evidence="1">The sequence shown here is derived from an EMBL/GenBank/DDBJ whole genome shotgun (WGS) entry which is preliminary data.</text>
</comment>
<protein>
    <submittedName>
        <fullName evidence="1">Uncharacterized protein</fullName>
    </submittedName>
</protein>
<gene>
    <name evidence="1" type="ORF">S01H4_47386</name>
</gene>
<sequence length="246" mass="28274">MRLKLALRPTNRRIRMLVGLFLAGLFCTQFISSTEARKNSNLIQVISGQTIGENAPEVLRKLERLAKTDHIALLEFCLKNYHDRYNDYTCTLIKRERIAGVWGKEQHIAVRFLDKPFSVAMKWISNAPIGDLVLYVEGKYDNHMLVRPKSPILRALVGVVRREPSGRDAMKKTLRPVNMFGFERGLRSLLKIYRLADKNGDLKEVFGEYGQLAGRKVIILERYLPAKKLYPAKKTVICIDVEYLLP</sequence>
<name>X1BSS6_9ZZZZ</name>
<evidence type="ECO:0000313" key="1">
    <source>
        <dbReference type="EMBL" id="GAG98794.1"/>
    </source>
</evidence>
<feature type="non-terminal residue" evidence="1">
    <location>
        <position position="246"/>
    </location>
</feature>
<proteinExistence type="predicted"/>